<feature type="signal peptide" evidence="7">
    <location>
        <begin position="1"/>
        <end position="22"/>
    </location>
</feature>
<protein>
    <submittedName>
        <fullName evidence="8">Extracellular solute-binding protein family 1</fullName>
    </submittedName>
</protein>
<keyword evidence="2 7" id="KW-0732">Signal</keyword>
<dbReference type="Proteomes" id="UP000008457">
    <property type="component" value="Chromosome"/>
</dbReference>
<dbReference type="KEGG" id="mas:Mahau_2767"/>
<keyword evidence="5" id="KW-0449">Lipoprotein</keyword>
<keyword evidence="4" id="KW-0564">Palmitate</keyword>
<dbReference type="RefSeq" id="WP_013782318.1">
    <property type="nucleotide sequence ID" value="NC_015520.1"/>
</dbReference>
<dbReference type="InterPro" id="IPR006059">
    <property type="entry name" value="SBP"/>
</dbReference>
<dbReference type="PANTHER" id="PTHR43649">
    <property type="entry name" value="ARABINOSE-BINDING PROTEIN-RELATED"/>
    <property type="match status" value="1"/>
</dbReference>
<evidence type="ECO:0000256" key="1">
    <source>
        <dbReference type="ARBA" id="ARBA00022475"/>
    </source>
</evidence>
<dbReference type="Gene3D" id="3.40.190.10">
    <property type="entry name" value="Periplasmic binding protein-like II"/>
    <property type="match status" value="2"/>
</dbReference>
<keyword evidence="1" id="KW-1003">Cell membrane</keyword>
<dbReference type="HOGENOM" id="CLU_021021_3_0_9"/>
<dbReference type="InterPro" id="IPR050490">
    <property type="entry name" value="Bact_solute-bd_prot1"/>
</dbReference>
<accession>F3ZZP8</accession>
<evidence type="ECO:0000256" key="2">
    <source>
        <dbReference type="ARBA" id="ARBA00022729"/>
    </source>
</evidence>
<feature type="chain" id="PRO_5039021853" evidence="7">
    <location>
        <begin position="23"/>
        <end position="578"/>
    </location>
</feature>
<evidence type="ECO:0000256" key="3">
    <source>
        <dbReference type="ARBA" id="ARBA00023136"/>
    </source>
</evidence>
<keyword evidence="3" id="KW-0472">Membrane</keyword>
<dbReference type="OrthoDB" id="2491264at2"/>
<dbReference type="EMBL" id="CP002360">
    <property type="protein sequence ID" value="AEE97895.1"/>
    <property type="molecule type" value="Genomic_DNA"/>
</dbReference>
<evidence type="ECO:0000313" key="8">
    <source>
        <dbReference type="EMBL" id="AEE97895.1"/>
    </source>
</evidence>
<gene>
    <name evidence="8" type="ordered locus">Mahau_2767</name>
</gene>
<name>F3ZZP8_MAHA5</name>
<feature type="compositionally biased region" description="Polar residues" evidence="6">
    <location>
        <begin position="37"/>
        <end position="49"/>
    </location>
</feature>
<dbReference type="Pfam" id="PF01547">
    <property type="entry name" value="SBP_bac_1"/>
    <property type="match status" value="1"/>
</dbReference>
<reference evidence="8 9" key="2">
    <citation type="journal article" date="2011" name="Stand. Genomic Sci.">
        <title>Complete genome sequence of Mahella australiensis type strain (50-1 BON).</title>
        <authorList>
            <person name="Sikorski J."/>
            <person name="Teshima H."/>
            <person name="Nolan M."/>
            <person name="Lucas S."/>
            <person name="Hammon N."/>
            <person name="Deshpande S."/>
            <person name="Cheng J.F."/>
            <person name="Pitluck S."/>
            <person name="Liolios K."/>
            <person name="Pagani I."/>
            <person name="Ivanova N."/>
            <person name="Huntemann M."/>
            <person name="Mavromatis K."/>
            <person name="Ovchinikova G."/>
            <person name="Pati A."/>
            <person name="Tapia R."/>
            <person name="Han C."/>
            <person name="Goodwin L."/>
            <person name="Chen A."/>
            <person name="Palaniappan K."/>
            <person name="Land M."/>
            <person name="Hauser L."/>
            <person name="Ngatchou-Djao O.D."/>
            <person name="Rohde M."/>
            <person name="Pukall R."/>
            <person name="Spring S."/>
            <person name="Abt B."/>
            <person name="Goker M."/>
            <person name="Detter J.C."/>
            <person name="Woyke T."/>
            <person name="Bristow J."/>
            <person name="Markowitz V."/>
            <person name="Hugenholtz P."/>
            <person name="Eisen J.A."/>
            <person name="Kyrpides N.C."/>
            <person name="Klenk H.P."/>
            <person name="Lapidus A."/>
        </authorList>
    </citation>
    <scope>NUCLEOTIDE SEQUENCE [LARGE SCALE GENOMIC DNA]</scope>
    <source>
        <strain evidence="9">DSM 15567 / CIP 107919 / 50-1 BON</strain>
    </source>
</reference>
<dbReference type="PROSITE" id="PS51257">
    <property type="entry name" value="PROKAR_LIPOPROTEIN"/>
    <property type="match status" value="1"/>
</dbReference>
<evidence type="ECO:0000256" key="7">
    <source>
        <dbReference type="SAM" id="SignalP"/>
    </source>
</evidence>
<keyword evidence="9" id="KW-1185">Reference proteome</keyword>
<organism evidence="8 9">
    <name type="scientific">Mahella australiensis (strain DSM 15567 / CIP 107919 / 50-1 BON)</name>
    <dbReference type="NCBI Taxonomy" id="697281"/>
    <lineage>
        <taxon>Bacteria</taxon>
        <taxon>Bacillati</taxon>
        <taxon>Bacillota</taxon>
        <taxon>Clostridia</taxon>
        <taxon>Thermoanaerobacterales</taxon>
        <taxon>Thermoanaerobacterales Family IV. Incertae Sedis</taxon>
        <taxon>Mahella</taxon>
    </lineage>
</organism>
<sequence length="578" mass="66095">MWKKFLAICTVMILIVALVACSQSQNGTQPPQEGENNEGQQPSGDTGNAASDGPFGKYDPAIEVWTVFQKTDSNLSLDEGETIENNRYTQRYEQDLGIRIKYKWTAPSTQAKDKINIMLTSGDIPDMLSVDRETFEKLYSADLIEDLTPYIDKYASPYTKKYLSGEYQHALDVTTKEGKVYGIPNGVSYHEHAPMLWIRLDWLKNVGMDLPKTGDDLLKIMDAFVNNDPDKNNKKDTYAIGTYKSTPGEWMNDAFWNMFNSYPNIWIEGKDGKLQDGRFGNDYKSNTKNALLTLQGWYKKGYVNPDFMTMNYDQYQEDVLNNKCGIVFGAEWDAYGPPLLTQVQEDPTIDWAPVPIVSLGQQPAKASTSVFNCWNINVVRKGYEHPEALIKMCNLYHKLNNDPETMEFAKYNTDPVTSAAYMDLYPLQVYNPSFNYEASLAIDKALETNDPSGLCEAYKLFYDRIKAYLDNHDVTGWCDYRSYTKDGSMGVCDYYLKNKMLMFNEYTAPPTQTMIEKLPVIKKLYDETVAKVVMGENISLFDKFIDDYRKLGGEQMETEVNQWYESNGKKSINQDLNK</sequence>
<evidence type="ECO:0000256" key="6">
    <source>
        <dbReference type="SAM" id="MobiDB-lite"/>
    </source>
</evidence>
<dbReference type="STRING" id="697281.Mahau_2767"/>
<evidence type="ECO:0000256" key="5">
    <source>
        <dbReference type="ARBA" id="ARBA00023288"/>
    </source>
</evidence>
<reference evidence="9" key="1">
    <citation type="submission" date="2010-11" db="EMBL/GenBank/DDBJ databases">
        <title>The complete genome of Mahella australiensis DSM 15567.</title>
        <authorList>
            <consortium name="US DOE Joint Genome Institute (JGI-PGF)"/>
            <person name="Lucas S."/>
            <person name="Copeland A."/>
            <person name="Lapidus A."/>
            <person name="Bruce D."/>
            <person name="Goodwin L."/>
            <person name="Pitluck S."/>
            <person name="Kyrpides N."/>
            <person name="Mavromatis K."/>
            <person name="Pagani I."/>
            <person name="Ivanova N."/>
            <person name="Teshima H."/>
            <person name="Brettin T."/>
            <person name="Detter J.C."/>
            <person name="Han C."/>
            <person name="Tapia R."/>
            <person name="Land M."/>
            <person name="Hauser L."/>
            <person name="Markowitz V."/>
            <person name="Cheng J.-F."/>
            <person name="Hugenholtz P."/>
            <person name="Woyke T."/>
            <person name="Wu D."/>
            <person name="Spring S."/>
            <person name="Pukall R."/>
            <person name="Steenblock K."/>
            <person name="Schneider S."/>
            <person name="Klenk H.-P."/>
            <person name="Eisen J.A."/>
        </authorList>
    </citation>
    <scope>NUCLEOTIDE SEQUENCE [LARGE SCALE GENOMIC DNA]</scope>
    <source>
        <strain evidence="9">DSM 15567 / CIP 107919 / 50-1 BON</strain>
    </source>
</reference>
<dbReference type="AlphaFoldDB" id="F3ZZP8"/>
<feature type="region of interest" description="Disordered" evidence="6">
    <location>
        <begin position="25"/>
        <end position="53"/>
    </location>
</feature>
<dbReference type="eggNOG" id="COG1653">
    <property type="taxonomic scope" value="Bacteria"/>
</dbReference>
<proteinExistence type="predicted"/>
<evidence type="ECO:0000256" key="4">
    <source>
        <dbReference type="ARBA" id="ARBA00023139"/>
    </source>
</evidence>
<evidence type="ECO:0000313" key="9">
    <source>
        <dbReference type="Proteomes" id="UP000008457"/>
    </source>
</evidence>
<dbReference type="PANTHER" id="PTHR43649:SF33">
    <property type="entry name" value="POLYGALACTURONAN_RHAMNOGALACTURONAN-BINDING PROTEIN YTCQ"/>
    <property type="match status" value="1"/>
</dbReference>
<dbReference type="SUPFAM" id="SSF53850">
    <property type="entry name" value="Periplasmic binding protein-like II"/>
    <property type="match status" value="1"/>
</dbReference>